<keyword evidence="1" id="KW-0175">Coiled coil</keyword>
<dbReference type="Proteomes" id="UP001172721">
    <property type="component" value="Unassembled WGS sequence"/>
</dbReference>
<evidence type="ECO:0008006" key="4">
    <source>
        <dbReference type="Google" id="ProtNLM"/>
    </source>
</evidence>
<name>A0ABT8HR79_9BACL</name>
<dbReference type="RefSeq" id="WP_301164321.1">
    <property type="nucleotide sequence ID" value="NZ_JAUHTR010000001.1"/>
</dbReference>
<gene>
    <name evidence="2" type="ORF">QYB97_02230</name>
</gene>
<keyword evidence="3" id="KW-1185">Reference proteome</keyword>
<organism evidence="2 3">
    <name type="scientific">Fictibacillus fluitans</name>
    <dbReference type="NCBI Taxonomy" id="3058422"/>
    <lineage>
        <taxon>Bacteria</taxon>
        <taxon>Bacillati</taxon>
        <taxon>Bacillota</taxon>
        <taxon>Bacilli</taxon>
        <taxon>Bacillales</taxon>
        <taxon>Fictibacillaceae</taxon>
        <taxon>Fictibacillus</taxon>
    </lineage>
</organism>
<dbReference type="EMBL" id="JAUHTR010000001">
    <property type="protein sequence ID" value="MDN4523268.1"/>
    <property type="molecule type" value="Genomic_DNA"/>
</dbReference>
<evidence type="ECO:0000313" key="2">
    <source>
        <dbReference type="EMBL" id="MDN4523268.1"/>
    </source>
</evidence>
<evidence type="ECO:0000256" key="1">
    <source>
        <dbReference type="SAM" id="Coils"/>
    </source>
</evidence>
<sequence>MPYHKDKQQAFQDAEKGYSQAIEAHQLIQSDAADYGTRVKELRKEAEEALQQIDNALEVSSEHQREQLEQYRSQLQGYMNEYNEY</sequence>
<accession>A0ABT8HR79</accession>
<evidence type="ECO:0000313" key="3">
    <source>
        <dbReference type="Proteomes" id="UP001172721"/>
    </source>
</evidence>
<reference evidence="2" key="1">
    <citation type="submission" date="2023-07" db="EMBL/GenBank/DDBJ databases">
        <title>Fictibacillus sp. isolated from freshwater pond.</title>
        <authorList>
            <person name="Kirdat K."/>
            <person name="Bhat A."/>
            <person name="Mourya A."/>
            <person name="Yadav A."/>
        </authorList>
    </citation>
    <scope>NUCLEOTIDE SEQUENCE</scope>
    <source>
        <strain evidence="2">NE201</strain>
    </source>
</reference>
<protein>
    <recommendedName>
        <fullName evidence="4">Small, acid-soluble spore protein N</fullName>
    </recommendedName>
</protein>
<comment type="caution">
    <text evidence="2">The sequence shown here is derived from an EMBL/GenBank/DDBJ whole genome shotgun (WGS) entry which is preliminary data.</text>
</comment>
<feature type="coiled-coil region" evidence="1">
    <location>
        <begin position="32"/>
        <end position="81"/>
    </location>
</feature>
<proteinExistence type="predicted"/>